<sequence>MMNTDTRQQIETALRAFSGSDLRAASLGLLNSLGYQSEKTLDLDNTPDAFLAEFDKRDREFSTDNALFERWKSVEFLFQITDDEVRNAGVQGTLFDSGYDPGNYQSYLFFALDLEKNHYTRTQLANITREINLLFEMPAMLLIRHNGALTFSVIDRRPHKKDQSRDVLEKV</sequence>
<feature type="non-terminal residue" evidence="1">
    <location>
        <position position="171"/>
    </location>
</feature>
<gene>
    <name evidence="1" type="ORF">S03H2_11086</name>
</gene>
<evidence type="ECO:0000313" key="1">
    <source>
        <dbReference type="EMBL" id="GAH39709.1"/>
    </source>
</evidence>
<dbReference type="EMBL" id="BARU01005668">
    <property type="protein sequence ID" value="GAH39709.1"/>
    <property type="molecule type" value="Genomic_DNA"/>
</dbReference>
<name>X1GDM6_9ZZZZ</name>
<dbReference type="AlphaFoldDB" id="X1GDM6"/>
<accession>X1GDM6</accession>
<protein>
    <submittedName>
        <fullName evidence="1">Uncharacterized protein</fullName>
    </submittedName>
</protein>
<organism evidence="1">
    <name type="scientific">marine sediment metagenome</name>
    <dbReference type="NCBI Taxonomy" id="412755"/>
    <lineage>
        <taxon>unclassified sequences</taxon>
        <taxon>metagenomes</taxon>
        <taxon>ecological metagenomes</taxon>
    </lineage>
</organism>
<reference evidence="1" key="1">
    <citation type="journal article" date="2014" name="Front. Microbiol.">
        <title>High frequency of phylogenetically diverse reductive dehalogenase-homologous genes in deep subseafloor sedimentary metagenomes.</title>
        <authorList>
            <person name="Kawai M."/>
            <person name="Futagami T."/>
            <person name="Toyoda A."/>
            <person name="Takaki Y."/>
            <person name="Nishi S."/>
            <person name="Hori S."/>
            <person name="Arai W."/>
            <person name="Tsubouchi T."/>
            <person name="Morono Y."/>
            <person name="Uchiyama I."/>
            <person name="Ito T."/>
            <person name="Fujiyama A."/>
            <person name="Inagaki F."/>
            <person name="Takami H."/>
        </authorList>
    </citation>
    <scope>NUCLEOTIDE SEQUENCE</scope>
    <source>
        <strain evidence="1">Expedition CK06-06</strain>
    </source>
</reference>
<comment type="caution">
    <text evidence="1">The sequence shown here is derived from an EMBL/GenBank/DDBJ whole genome shotgun (WGS) entry which is preliminary data.</text>
</comment>
<proteinExistence type="predicted"/>